<evidence type="ECO:0000256" key="4">
    <source>
        <dbReference type="RuleBase" id="RU363099"/>
    </source>
</evidence>
<keyword evidence="4" id="KW-0732">Signal</keyword>
<comment type="subcellular location">
    <subcellularLocation>
        <location evidence="4">Secreted</location>
        <location evidence="4">Extracellular space</location>
        <location evidence="4">Apoplast</location>
    </subcellularLocation>
</comment>
<gene>
    <name evidence="5" type="ORF">AT9943_LOCUS15264</name>
</gene>
<evidence type="ECO:0000256" key="2">
    <source>
        <dbReference type="ARBA" id="ARBA00011738"/>
    </source>
</evidence>
<dbReference type="Proteomes" id="UP000516314">
    <property type="component" value="Chromosome 4"/>
</dbReference>
<evidence type="ECO:0000256" key="1">
    <source>
        <dbReference type="ARBA" id="ARBA00010746"/>
    </source>
</evidence>
<dbReference type="GO" id="GO:0048046">
    <property type="term" value="C:apoplast"/>
    <property type="evidence" value="ECO:0007669"/>
    <property type="project" value="UniProtKB-SubCell"/>
</dbReference>
<dbReference type="InterPro" id="IPR044859">
    <property type="entry name" value="Allene_oxi_cyc_Dirigent"/>
</dbReference>
<feature type="chain" id="PRO_5029036097" description="Dirigent protein" evidence="4">
    <location>
        <begin position="26"/>
        <end position="188"/>
    </location>
</feature>
<accession>A0A7G2EX75</accession>
<dbReference type="Pfam" id="PF03018">
    <property type="entry name" value="Dirigent"/>
    <property type="match status" value="1"/>
</dbReference>
<comment type="subunit">
    <text evidence="2 4">Homodimer.</text>
</comment>
<keyword evidence="3 4" id="KW-0964">Secreted</keyword>
<reference evidence="5 6" key="1">
    <citation type="submission" date="2020-09" db="EMBL/GenBank/DDBJ databases">
        <authorList>
            <person name="Ashkenazy H."/>
        </authorList>
    </citation>
    <scope>NUCLEOTIDE SEQUENCE [LARGE SCALE GENOMIC DNA]</scope>
    <source>
        <strain evidence="6">cv. Cdm-0</strain>
    </source>
</reference>
<protein>
    <recommendedName>
        <fullName evidence="4">Dirigent protein</fullName>
    </recommendedName>
</protein>
<dbReference type="GO" id="GO:0009699">
    <property type="term" value="P:phenylpropanoid biosynthetic process"/>
    <property type="evidence" value="ECO:0007669"/>
    <property type="project" value="UniProtKB-ARBA"/>
</dbReference>
<dbReference type="Gene3D" id="2.40.480.10">
    <property type="entry name" value="Allene oxide cyclase-like"/>
    <property type="match status" value="1"/>
</dbReference>
<dbReference type="PANTHER" id="PTHR46442">
    <property type="entry name" value="DIRIGENT PROTEIN"/>
    <property type="match status" value="1"/>
</dbReference>
<comment type="similarity">
    <text evidence="1 4">Belongs to the plant dirigent protein family.</text>
</comment>
<dbReference type="InterPro" id="IPR004265">
    <property type="entry name" value="Dirigent"/>
</dbReference>
<name>A0A7G2EX75_ARATH</name>
<proteinExistence type="inferred from homology"/>
<comment type="function">
    <text evidence="4">Dirigent proteins impart stereoselectivity on the phenoxy radical-coupling reaction, yielding optically active lignans from two molecules of coniferyl alcohol in the biosynthesis of lignans, flavonolignans, and alkaloids and thus plays a central role in plant secondary metabolism.</text>
</comment>
<feature type="signal peptide" evidence="4">
    <location>
        <begin position="1"/>
        <end position="25"/>
    </location>
</feature>
<evidence type="ECO:0000256" key="3">
    <source>
        <dbReference type="ARBA" id="ARBA00022525"/>
    </source>
</evidence>
<evidence type="ECO:0000313" key="5">
    <source>
        <dbReference type="EMBL" id="CAD5327567.1"/>
    </source>
</evidence>
<dbReference type="EMBL" id="LR881469">
    <property type="protein sequence ID" value="CAD5327567.1"/>
    <property type="molecule type" value="Genomic_DNA"/>
</dbReference>
<organism evidence="5 6">
    <name type="scientific">Arabidopsis thaliana</name>
    <name type="common">Mouse-ear cress</name>
    <dbReference type="NCBI Taxonomy" id="3702"/>
    <lineage>
        <taxon>Eukaryota</taxon>
        <taxon>Viridiplantae</taxon>
        <taxon>Streptophyta</taxon>
        <taxon>Embryophyta</taxon>
        <taxon>Tracheophyta</taxon>
        <taxon>Spermatophyta</taxon>
        <taxon>Magnoliopsida</taxon>
        <taxon>eudicotyledons</taxon>
        <taxon>Gunneridae</taxon>
        <taxon>Pentapetalae</taxon>
        <taxon>rosids</taxon>
        <taxon>malvids</taxon>
        <taxon>Brassicales</taxon>
        <taxon>Brassicaceae</taxon>
        <taxon>Camelineae</taxon>
        <taxon>Arabidopsis</taxon>
    </lineage>
</organism>
<dbReference type="PANTHER" id="PTHR46442:SF11">
    <property type="entry name" value="DIRIGENT PROTEIN 12-RELATED"/>
    <property type="match status" value="1"/>
</dbReference>
<dbReference type="AlphaFoldDB" id="A0A7G2EX75"/>
<evidence type="ECO:0000313" key="6">
    <source>
        <dbReference type="Proteomes" id="UP000516314"/>
    </source>
</evidence>
<sequence length="188" mass="21142">MTNQIYKQVFSFFLSVLLLQSSTVSYVPKSFDLKKPCKHFVLYLHNIAYDGDNAANATAATIVKPLGLGDHSFGELIIINNPVTLDQNYLSKPVARAQGFYFYNMKTNYNAWVAWTLVFNSTKHKGTFTIMDANPFGLQPARDLSIVGGTGDFLMTRGIATFKTKLTQGIYLLSLFLVDVVPNFNKWY</sequence>
<keyword evidence="4" id="KW-0052">Apoplast</keyword>